<dbReference type="InterPro" id="IPR020904">
    <property type="entry name" value="Sc_DH/Rdtase_CS"/>
</dbReference>
<evidence type="ECO:0000313" key="4">
    <source>
        <dbReference type="Proteomes" id="UP000198386"/>
    </source>
</evidence>
<dbReference type="GO" id="GO:0016491">
    <property type="term" value="F:oxidoreductase activity"/>
    <property type="evidence" value="ECO:0007669"/>
    <property type="project" value="UniProtKB-KW"/>
</dbReference>
<gene>
    <name evidence="3" type="ORF">SAMN04488107_3566</name>
</gene>
<name>A0A239GV42_9ACTN</name>
<keyword evidence="4" id="KW-1185">Reference proteome</keyword>
<dbReference type="PRINTS" id="PR00080">
    <property type="entry name" value="SDRFAMILY"/>
</dbReference>
<sequence>MGGGTGADAAAGGHEGAGVGTFEGRTALVTGGSRGIGLAIARSLVDRGARVVLTARKPEALQEAVAALGGPEVAVGVAGNAGDAAHRAEAVRTAVERFGSLDHLVGNVGINPVYGPMVDLDLDAFRKILDTNVVGTLGLVQEAWRAWMAEHGGSVLVVASVAGLKSSPMIGGYGVSKAALVNLVTQLAVELGPRVTVNGVAPAVVKTRFAGALYEGREEEAARAYPAGRLGEPEDVGEAAAYLLGAGWVTGQTLVLDGGALSRGPA</sequence>
<evidence type="ECO:0000313" key="3">
    <source>
        <dbReference type="EMBL" id="SNS72383.1"/>
    </source>
</evidence>
<dbReference type="PROSITE" id="PS00061">
    <property type="entry name" value="ADH_SHORT"/>
    <property type="match status" value="1"/>
</dbReference>
<proteinExistence type="inferred from homology"/>
<dbReference type="NCBIfam" id="NF005559">
    <property type="entry name" value="PRK07231.1"/>
    <property type="match status" value="1"/>
</dbReference>
<dbReference type="PRINTS" id="PR00081">
    <property type="entry name" value="GDHRDH"/>
</dbReference>
<evidence type="ECO:0000256" key="2">
    <source>
        <dbReference type="ARBA" id="ARBA00023002"/>
    </source>
</evidence>
<reference evidence="4" key="1">
    <citation type="submission" date="2017-06" db="EMBL/GenBank/DDBJ databases">
        <authorList>
            <person name="Varghese N."/>
            <person name="Submissions S."/>
        </authorList>
    </citation>
    <scope>NUCLEOTIDE SEQUENCE [LARGE SCALE GENOMIC DNA]</scope>
    <source>
        <strain evidence="4">DSM 45423</strain>
    </source>
</reference>
<dbReference type="InterPro" id="IPR002347">
    <property type="entry name" value="SDR_fam"/>
</dbReference>
<dbReference type="PANTHER" id="PTHR43943:SF2">
    <property type="entry name" value="DEHYDROGENASE_REDUCTASE 4"/>
    <property type="match status" value="1"/>
</dbReference>
<dbReference type="Gene3D" id="3.40.50.720">
    <property type="entry name" value="NAD(P)-binding Rossmann-like Domain"/>
    <property type="match status" value="1"/>
</dbReference>
<dbReference type="Pfam" id="PF13561">
    <property type="entry name" value="adh_short_C2"/>
    <property type="match status" value="1"/>
</dbReference>
<dbReference type="SUPFAM" id="SSF51735">
    <property type="entry name" value="NAD(P)-binding Rossmann-fold domains"/>
    <property type="match status" value="1"/>
</dbReference>
<keyword evidence="2" id="KW-0560">Oxidoreductase</keyword>
<organism evidence="3 4">
    <name type="scientific">Geodermatophilus saharensis</name>
    <dbReference type="NCBI Taxonomy" id="1137994"/>
    <lineage>
        <taxon>Bacteria</taxon>
        <taxon>Bacillati</taxon>
        <taxon>Actinomycetota</taxon>
        <taxon>Actinomycetes</taxon>
        <taxon>Geodermatophilales</taxon>
        <taxon>Geodermatophilaceae</taxon>
        <taxon>Geodermatophilus</taxon>
    </lineage>
</organism>
<dbReference type="AlphaFoldDB" id="A0A239GV42"/>
<evidence type="ECO:0000256" key="1">
    <source>
        <dbReference type="ARBA" id="ARBA00006484"/>
    </source>
</evidence>
<dbReference type="Proteomes" id="UP000198386">
    <property type="component" value="Unassembled WGS sequence"/>
</dbReference>
<dbReference type="InterPro" id="IPR036291">
    <property type="entry name" value="NAD(P)-bd_dom_sf"/>
</dbReference>
<dbReference type="EMBL" id="FZOH01000007">
    <property type="protein sequence ID" value="SNS72383.1"/>
    <property type="molecule type" value="Genomic_DNA"/>
</dbReference>
<dbReference type="FunFam" id="3.40.50.720:FF:000084">
    <property type="entry name" value="Short-chain dehydrogenase reductase"/>
    <property type="match status" value="1"/>
</dbReference>
<accession>A0A239GV42</accession>
<comment type="similarity">
    <text evidence="1">Belongs to the short-chain dehydrogenases/reductases (SDR) family.</text>
</comment>
<protein>
    <submittedName>
        <fullName evidence="3">NAD(P)-dependent dehydrogenase, short-chain alcohol dehydrogenase family</fullName>
    </submittedName>
</protein>
<dbReference type="CDD" id="cd05233">
    <property type="entry name" value="SDR_c"/>
    <property type="match status" value="1"/>
</dbReference>
<dbReference type="PANTHER" id="PTHR43943">
    <property type="entry name" value="DEHYDROGENASE/REDUCTASE (SDR FAMILY) MEMBER 4"/>
    <property type="match status" value="1"/>
</dbReference>